<dbReference type="PANTHER" id="PTHR43792:SF1">
    <property type="entry name" value="N-ACETYLTRANSFERASE DOMAIN-CONTAINING PROTEIN"/>
    <property type="match status" value="1"/>
</dbReference>
<dbReference type="EMBL" id="JQED01000046">
    <property type="protein sequence ID" value="KGJ88447.1"/>
    <property type="molecule type" value="Genomic_DNA"/>
</dbReference>
<proteinExistence type="predicted"/>
<protein>
    <submittedName>
        <fullName evidence="2">GCN5-related N-acetyltransferase</fullName>
    </submittedName>
</protein>
<dbReference type="InterPro" id="IPR051531">
    <property type="entry name" value="N-acetyltransferase"/>
</dbReference>
<sequence>MHSFTTERLLIRPLSEEDKALFINLYTDAKVMRNISAPLSGEKAEKAFHNTLKIMKKAQPSIMTWVIVSLADNKAIGIQGFTWPTTNITQQGDRELTQAEIGIMLNTKANGKLFPEEAMGSLMEYGFTQLKLERINAVYASKNLATKRFVNKLGFFLPANLQNDSGKTSYQYFDYQQWKQRLIKKVFINASPKYT</sequence>
<organism evidence="2 3">
    <name type="scientific">Colwellia psychrerythraea</name>
    <name type="common">Vibrio psychroerythus</name>
    <dbReference type="NCBI Taxonomy" id="28229"/>
    <lineage>
        <taxon>Bacteria</taxon>
        <taxon>Pseudomonadati</taxon>
        <taxon>Pseudomonadota</taxon>
        <taxon>Gammaproteobacteria</taxon>
        <taxon>Alteromonadales</taxon>
        <taxon>Colwelliaceae</taxon>
        <taxon>Colwellia</taxon>
    </lineage>
</organism>
<gene>
    <name evidence="2" type="ORF">ND2E_3982</name>
</gene>
<feature type="domain" description="N-acetyltransferase" evidence="1">
    <location>
        <begin position="8"/>
        <end position="155"/>
    </location>
</feature>
<reference evidence="2 3" key="1">
    <citation type="submission" date="2014-08" db="EMBL/GenBank/DDBJ databases">
        <title>Genomic and Phenotypic Diversity of Colwellia psychrerythraea strains from Disparate Marine Basins.</title>
        <authorList>
            <person name="Techtmann S.M."/>
            <person name="Stelling S.C."/>
            <person name="Utturkar S.M."/>
            <person name="Alshibli N."/>
            <person name="Harris A."/>
            <person name="Brown S.D."/>
            <person name="Hazen T.C."/>
        </authorList>
    </citation>
    <scope>NUCLEOTIDE SEQUENCE [LARGE SCALE GENOMIC DNA]</scope>
    <source>
        <strain evidence="2 3">ND2E</strain>
    </source>
</reference>
<dbReference type="InterPro" id="IPR000182">
    <property type="entry name" value="GNAT_dom"/>
</dbReference>
<evidence type="ECO:0000313" key="3">
    <source>
        <dbReference type="Proteomes" id="UP000029843"/>
    </source>
</evidence>
<dbReference type="OrthoDB" id="6195901at2"/>
<dbReference type="Proteomes" id="UP000029843">
    <property type="component" value="Unassembled WGS sequence"/>
</dbReference>
<dbReference type="SUPFAM" id="SSF55729">
    <property type="entry name" value="Acyl-CoA N-acyltransferases (Nat)"/>
    <property type="match status" value="1"/>
</dbReference>
<keyword evidence="2" id="KW-0808">Transferase</keyword>
<dbReference type="PANTHER" id="PTHR43792">
    <property type="entry name" value="GNAT FAMILY, PUTATIVE (AFU_ORTHOLOGUE AFUA_3G00765)-RELATED-RELATED"/>
    <property type="match status" value="1"/>
</dbReference>
<name>A0A099KEJ7_COLPS</name>
<evidence type="ECO:0000259" key="1">
    <source>
        <dbReference type="Pfam" id="PF13302"/>
    </source>
</evidence>
<dbReference type="AlphaFoldDB" id="A0A099KEJ7"/>
<dbReference type="RefSeq" id="WP_052056822.1">
    <property type="nucleotide sequence ID" value="NZ_JQED01000046.1"/>
</dbReference>
<accession>A0A099KEJ7</accession>
<dbReference type="PATRIC" id="fig|28229.4.peg.3320"/>
<evidence type="ECO:0000313" key="2">
    <source>
        <dbReference type="EMBL" id="KGJ88447.1"/>
    </source>
</evidence>
<dbReference type="Pfam" id="PF13302">
    <property type="entry name" value="Acetyltransf_3"/>
    <property type="match status" value="1"/>
</dbReference>
<dbReference type="Gene3D" id="3.40.630.30">
    <property type="match status" value="1"/>
</dbReference>
<dbReference type="InterPro" id="IPR016181">
    <property type="entry name" value="Acyl_CoA_acyltransferase"/>
</dbReference>
<comment type="caution">
    <text evidence="2">The sequence shown here is derived from an EMBL/GenBank/DDBJ whole genome shotgun (WGS) entry which is preliminary data.</text>
</comment>
<dbReference type="GO" id="GO:0016747">
    <property type="term" value="F:acyltransferase activity, transferring groups other than amino-acyl groups"/>
    <property type="evidence" value="ECO:0007669"/>
    <property type="project" value="InterPro"/>
</dbReference>